<protein>
    <submittedName>
        <fullName evidence="2">NAD(P)-dependent oxidoreductase</fullName>
    </submittedName>
</protein>
<accession>A0ABX8UF49</accession>
<reference evidence="2 3" key="1">
    <citation type="submission" date="2021-07" db="EMBL/GenBank/DDBJ databases">
        <title>Paraburkholderia edwinii protects Aspergillus sp. from phenazines by acting as a toxin sponge.</title>
        <authorList>
            <person name="Dahlstrom K.M."/>
            <person name="Newman D.K."/>
        </authorList>
    </citation>
    <scope>NUCLEOTIDE SEQUENCE [LARGE SCALE GENOMIC DNA]</scope>
    <source>
        <strain evidence="2 3">Pe01</strain>
    </source>
</reference>
<gene>
    <name evidence="2" type="ORF">KZJ38_13750</name>
</gene>
<dbReference type="PANTHER" id="PTHR43103:SF6">
    <property type="entry name" value="PUTATIVE-RELATED"/>
    <property type="match status" value="1"/>
</dbReference>
<keyword evidence="3" id="KW-1185">Reference proteome</keyword>
<proteinExistence type="predicted"/>
<dbReference type="PANTHER" id="PTHR43103">
    <property type="entry name" value="NUCLEOSIDE-DIPHOSPHATE-SUGAR EPIMERASE"/>
    <property type="match status" value="1"/>
</dbReference>
<dbReference type="Proteomes" id="UP000826462">
    <property type="component" value="Chromosome 1"/>
</dbReference>
<dbReference type="Gene3D" id="3.40.50.720">
    <property type="entry name" value="NAD(P)-binding Rossmann-like Domain"/>
    <property type="match status" value="1"/>
</dbReference>
<evidence type="ECO:0000313" key="2">
    <source>
        <dbReference type="EMBL" id="QYD67423.1"/>
    </source>
</evidence>
<evidence type="ECO:0000313" key="3">
    <source>
        <dbReference type="Proteomes" id="UP000826462"/>
    </source>
</evidence>
<sequence length="301" mass="33923">MTKRVVVTGGSGLAGKWVVENLVEHGYEVMNLDRTPMPKRTARTLITDITDAGQVFNALASSTAPAEFVDDLEPKPIDAIVHFAAIPRIMVTPDNEVFRINVMGTYNILDAASKLGIRKVIVASSETTYGVVFAHRHRNPQYFPLDEDYPVDPMDSYATSKVINEVTAKAFHARTGSDIYCFRIGNVLDPEDYAKFNTEWLKDPGMRKRIAWSYIDGRDLANACRLAIEKDGLGFEVMNIAADDVSSDVPTAELIKRYYPEVPVKRKLGEFETLLSNEKLKRLLGWKQQHYWRDEAKKHPA</sequence>
<dbReference type="EMBL" id="CP080095">
    <property type="protein sequence ID" value="QYD67423.1"/>
    <property type="molecule type" value="Genomic_DNA"/>
</dbReference>
<dbReference type="InterPro" id="IPR001509">
    <property type="entry name" value="Epimerase_deHydtase"/>
</dbReference>
<name>A0ABX8UF49_9BURK</name>
<dbReference type="InterPro" id="IPR036291">
    <property type="entry name" value="NAD(P)-bd_dom_sf"/>
</dbReference>
<dbReference type="RefSeq" id="WP_219796424.1">
    <property type="nucleotide sequence ID" value="NZ_CP080095.1"/>
</dbReference>
<dbReference type="Pfam" id="PF01370">
    <property type="entry name" value="Epimerase"/>
    <property type="match status" value="1"/>
</dbReference>
<feature type="domain" description="NAD-dependent epimerase/dehydratase" evidence="1">
    <location>
        <begin position="5"/>
        <end position="241"/>
    </location>
</feature>
<organism evidence="2 3">
    <name type="scientific">Paraburkholderia edwinii</name>
    <dbReference type="NCBI Taxonomy" id="2861782"/>
    <lineage>
        <taxon>Bacteria</taxon>
        <taxon>Pseudomonadati</taxon>
        <taxon>Pseudomonadota</taxon>
        <taxon>Betaproteobacteria</taxon>
        <taxon>Burkholderiales</taxon>
        <taxon>Burkholderiaceae</taxon>
        <taxon>Paraburkholderia</taxon>
    </lineage>
</organism>
<dbReference type="SUPFAM" id="SSF51735">
    <property type="entry name" value="NAD(P)-binding Rossmann-fold domains"/>
    <property type="match status" value="1"/>
</dbReference>
<evidence type="ECO:0000259" key="1">
    <source>
        <dbReference type="Pfam" id="PF01370"/>
    </source>
</evidence>